<dbReference type="Pfam" id="PF02365">
    <property type="entry name" value="NAM"/>
    <property type="match status" value="1"/>
</dbReference>
<accession>A0A2Z7D386</accession>
<reference evidence="12 13" key="1">
    <citation type="journal article" date="2015" name="Proc. Natl. Acad. Sci. U.S.A.">
        <title>The resurrection genome of Boea hygrometrica: A blueprint for survival of dehydration.</title>
        <authorList>
            <person name="Xiao L."/>
            <person name="Yang G."/>
            <person name="Zhang L."/>
            <person name="Yang X."/>
            <person name="Zhao S."/>
            <person name="Ji Z."/>
            <person name="Zhou Q."/>
            <person name="Hu M."/>
            <person name="Wang Y."/>
            <person name="Chen M."/>
            <person name="Xu Y."/>
            <person name="Jin H."/>
            <person name="Xiao X."/>
            <person name="Hu G."/>
            <person name="Bao F."/>
            <person name="Hu Y."/>
            <person name="Wan P."/>
            <person name="Li L."/>
            <person name="Deng X."/>
            <person name="Kuang T."/>
            <person name="Xiang C."/>
            <person name="Zhu J.K."/>
            <person name="Oliver M.J."/>
            <person name="He Y."/>
        </authorList>
    </citation>
    <scope>NUCLEOTIDE SEQUENCE [LARGE SCALE GENOMIC DNA]</scope>
    <source>
        <strain evidence="13">cv. XS01</strain>
    </source>
</reference>
<comment type="subcellular location">
    <subcellularLocation>
        <location evidence="2">Membrane</location>
        <topology evidence="2">Single-pass membrane protein</topology>
    </subcellularLocation>
    <subcellularLocation>
        <location evidence="1">Nucleus</location>
    </subcellularLocation>
</comment>
<evidence type="ECO:0000256" key="8">
    <source>
        <dbReference type="ARBA" id="ARBA00023159"/>
    </source>
</evidence>
<keyword evidence="8" id="KW-0010">Activator</keyword>
<evidence type="ECO:0000256" key="5">
    <source>
        <dbReference type="ARBA" id="ARBA00023015"/>
    </source>
</evidence>
<keyword evidence="6" id="KW-0238">DNA-binding</keyword>
<evidence type="ECO:0000256" key="10">
    <source>
        <dbReference type="ARBA" id="ARBA00023242"/>
    </source>
</evidence>
<dbReference type="GO" id="GO:0005634">
    <property type="term" value="C:nucleus"/>
    <property type="evidence" value="ECO:0007669"/>
    <property type="project" value="UniProtKB-SubCell"/>
</dbReference>
<proteinExistence type="predicted"/>
<evidence type="ECO:0000256" key="9">
    <source>
        <dbReference type="ARBA" id="ARBA00023163"/>
    </source>
</evidence>
<dbReference type="Proteomes" id="UP000250235">
    <property type="component" value="Unassembled WGS sequence"/>
</dbReference>
<name>A0A2Z7D386_9LAMI</name>
<keyword evidence="9" id="KW-0804">Transcription</keyword>
<keyword evidence="10" id="KW-0539">Nucleus</keyword>
<dbReference type="InterPro" id="IPR018247">
    <property type="entry name" value="EF_Hand_1_Ca_BS"/>
</dbReference>
<dbReference type="EMBL" id="KQ990077">
    <property type="protein sequence ID" value="KZV53715.1"/>
    <property type="molecule type" value="Genomic_DNA"/>
</dbReference>
<dbReference type="PANTHER" id="PTHR31744:SF216">
    <property type="entry name" value="NAC TRANSCRIPTION FACTOR"/>
    <property type="match status" value="1"/>
</dbReference>
<evidence type="ECO:0000313" key="12">
    <source>
        <dbReference type="EMBL" id="KZV53715.1"/>
    </source>
</evidence>
<keyword evidence="5" id="KW-0805">Transcription regulation</keyword>
<evidence type="ECO:0000256" key="2">
    <source>
        <dbReference type="ARBA" id="ARBA00004167"/>
    </source>
</evidence>
<keyword evidence="4" id="KW-1133">Transmembrane helix</keyword>
<dbReference type="GO" id="GO:0016020">
    <property type="term" value="C:membrane"/>
    <property type="evidence" value="ECO:0007669"/>
    <property type="project" value="UniProtKB-SubCell"/>
</dbReference>
<keyword evidence="3" id="KW-0812">Transmembrane</keyword>
<dbReference type="OrthoDB" id="730183at2759"/>
<dbReference type="PANTHER" id="PTHR31744">
    <property type="entry name" value="PROTEIN CUP-SHAPED COTYLEDON 2-RELATED"/>
    <property type="match status" value="1"/>
</dbReference>
<dbReference type="Gene3D" id="2.170.150.80">
    <property type="entry name" value="NAC domain"/>
    <property type="match status" value="1"/>
</dbReference>
<protein>
    <recommendedName>
        <fullName evidence="11">NAC domain-containing protein</fullName>
    </recommendedName>
</protein>
<dbReference type="InterPro" id="IPR036093">
    <property type="entry name" value="NAC_dom_sf"/>
</dbReference>
<evidence type="ECO:0000256" key="1">
    <source>
        <dbReference type="ARBA" id="ARBA00004123"/>
    </source>
</evidence>
<organism evidence="12 13">
    <name type="scientific">Dorcoceras hygrometricum</name>
    <dbReference type="NCBI Taxonomy" id="472368"/>
    <lineage>
        <taxon>Eukaryota</taxon>
        <taxon>Viridiplantae</taxon>
        <taxon>Streptophyta</taxon>
        <taxon>Embryophyta</taxon>
        <taxon>Tracheophyta</taxon>
        <taxon>Spermatophyta</taxon>
        <taxon>Magnoliopsida</taxon>
        <taxon>eudicotyledons</taxon>
        <taxon>Gunneridae</taxon>
        <taxon>Pentapetalae</taxon>
        <taxon>asterids</taxon>
        <taxon>lamiids</taxon>
        <taxon>Lamiales</taxon>
        <taxon>Gesneriaceae</taxon>
        <taxon>Didymocarpoideae</taxon>
        <taxon>Trichosporeae</taxon>
        <taxon>Loxocarpinae</taxon>
        <taxon>Dorcoceras</taxon>
    </lineage>
</organism>
<dbReference type="SUPFAM" id="SSF101941">
    <property type="entry name" value="NAC domain"/>
    <property type="match status" value="1"/>
</dbReference>
<dbReference type="InterPro" id="IPR003441">
    <property type="entry name" value="NAC-dom"/>
</dbReference>
<evidence type="ECO:0000259" key="11">
    <source>
        <dbReference type="PROSITE" id="PS51005"/>
    </source>
</evidence>
<dbReference type="GO" id="GO:0000976">
    <property type="term" value="F:transcription cis-regulatory region binding"/>
    <property type="evidence" value="ECO:0007669"/>
    <property type="project" value="UniProtKB-ARBA"/>
</dbReference>
<keyword evidence="7" id="KW-0472">Membrane</keyword>
<evidence type="ECO:0000256" key="7">
    <source>
        <dbReference type="ARBA" id="ARBA00023136"/>
    </source>
</evidence>
<dbReference type="PROSITE" id="PS51005">
    <property type="entry name" value="NAC"/>
    <property type="match status" value="1"/>
</dbReference>
<dbReference type="PROSITE" id="PS00018">
    <property type="entry name" value="EF_HAND_1"/>
    <property type="match status" value="1"/>
</dbReference>
<dbReference type="GO" id="GO:0006355">
    <property type="term" value="P:regulation of DNA-templated transcription"/>
    <property type="evidence" value="ECO:0007669"/>
    <property type="project" value="InterPro"/>
</dbReference>
<gene>
    <name evidence="12" type="ORF">F511_28239</name>
</gene>
<sequence>MTSDSGSDCFWNGQRFPPGFRFQPTDEELVLFYLKRKICKKRYGLDVIAETDVYKWDPEELPGLSKLKTGDRQWFFFSPRDRKYPNAQDPAEQQCMDIGKPLARTVSSLVDLVLLSQPQKVLAFDGLEKLHVDGLSEFDFFLDAPLSVPEFDTDESGQITHEDLNGYENGVTNPISSYYVQNNENGMALVHQNRSNNSDTRFPGLYETGSNKQDNGTDSWFSSALWSFVESIPTTPASASDSTLAVMGYCCNRRSEVITASRNELINRIIPCTI</sequence>
<evidence type="ECO:0000256" key="4">
    <source>
        <dbReference type="ARBA" id="ARBA00022989"/>
    </source>
</evidence>
<evidence type="ECO:0000256" key="3">
    <source>
        <dbReference type="ARBA" id="ARBA00022692"/>
    </source>
</evidence>
<evidence type="ECO:0000313" key="13">
    <source>
        <dbReference type="Proteomes" id="UP000250235"/>
    </source>
</evidence>
<keyword evidence="13" id="KW-1185">Reference proteome</keyword>
<dbReference type="AlphaFoldDB" id="A0A2Z7D386"/>
<feature type="domain" description="NAC" evidence="11">
    <location>
        <begin position="16"/>
        <end position="178"/>
    </location>
</feature>
<evidence type="ECO:0000256" key="6">
    <source>
        <dbReference type="ARBA" id="ARBA00023125"/>
    </source>
</evidence>